<organism evidence="3 4">
    <name type="scientific">Rhododendron williamsianum</name>
    <dbReference type="NCBI Taxonomy" id="262921"/>
    <lineage>
        <taxon>Eukaryota</taxon>
        <taxon>Viridiplantae</taxon>
        <taxon>Streptophyta</taxon>
        <taxon>Embryophyta</taxon>
        <taxon>Tracheophyta</taxon>
        <taxon>Spermatophyta</taxon>
        <taxon>Magnoliopsida</taxon>
        <taxon>eudicotyledons</taxon>
        <taxon>Gunneridae</taxon>
        <taxon>Pentapetalae</taxon>
        <taxon>asterids</taxon>
        <taxon>Ericales</taxon>
        <taxon>Ericaceae</taxon>
        <taxon>Ericoideae</taxon>
        <taxon>Rhodoreae</taxon>
        <taxon>Rhododendron</taxon>
    </lineage>
</organism>
<feature type="domain" description="MutS2 and Smr-associated SH3" evidence="2">
    <location>
        <begin position="234"/>
        <end position="275"/>
    </location>
</feature>
<evidence type="ECO:0000313" key="4">
    <source>
        <dbReference type="Proteomes" id="UP000428333"/>
    </source>
</evidence>
<dbReference type="InterPro" id="IPR045076">
    <property type="entry name" value="MutS"/>
</dbReference>
<evidence type="ECO:0000259" key="2">
    <source>
        <dbReference type="Pfam" id="PF20297"/>
    </source>
</evidence>
<dbReference type="InterPro" id="IPR046893">
    <property type="entry name" value="MSSS"/>
</dbReference>
<dbReference type="Proteomes" id="UP000428333">
    <property type="component" value="Linkage Group LG02"/>
</dbReference>
<reference evidence="3 4" key="1">
    <citation type="journal article" date="2019" name="Genome Biol. Evol.">
        <title>The Rhododendron genome and chromosomal organization provide insight into shared whole-genome duplications across the heath family (Ericaceae).</title>
        <authorList>
            <person name="Soza V.L."/>
            <person name="Lindsley D."/>
            <person name="Waalkes A."/>
            <person name="Ramage E."/>
            <person name="Patwardhan R.P."/>
            <person name="Burton J.N."/>
            <person name="Adey A."/>
            <person name="Kumar A."/>
            <person name="Qiu R."/>
            <person name="Shendure J."/>
            <person name="Hall B."/>
        </authorList>
    </citation>
    <scope>NUCLEOTIDE SEQUENCE [LARGE SCALE GENOMIC DNA]</scope>
    <source>
        <strain evidence="3">RSF 1966-606</strain>
    </source>
</reference>
<dbReference type="PANTHER" id="PTHR48466:SF2">
    <property type="entry name" value="OS10G0509000 PROTEIN"/>
    <property type="match status" value="1"/>
</dbReference>
<dbReference type="AlphaFoldDB" id="A0A6A4LUG4"/>
<dbReference type="Pfam" id="PF20297">
    <property type="entry name" value="MSSS"/>
    <property type="match status" value="1"/>
</dbReference>
<name>A0A6A4LUG4_9ERIC</name>
<dbReference type="GO" id="GO:0030983">
    <property type="term" value="F:mismatched DNA binding"/>
    <property type="evidence" value="ECO:0007669"/>
    <property type="project" value="InterPro"/>
</dbReference>
<accession>A0A6A4LUG4</accession>
<proteinExistence type="predicted"/>
<keyword evidence="4" id="KW-1185">Reference proteome</keyword>
<dbReference type="GO" id="GO:0006298">
    <property type="term" value="P:mismatch repair"/>
    <property type="evidence" value="ECO:0007669"/>
    <property type="project" value="InterPro"/>
</dbReference>
<dbReference type="GO" id="GO:0140664">
    <property type="term" value="F:ATP-dependent DNA damage sensor activity"/>
    <property type="evidence" value="ECO:0007669"/>
    <property type="project" value="InterPro"/>
</dbReference>
<gene>
    <name evidence="3" type="ORF">C3L33_03432</name>
</gene>
<feature type="compositionally biased region" description="Polar residues" evidence="1">
    <location>
        <begin position="157"/>
        <end position="182"/>
    </location>
</feature>
<protein>
    <recommendedName>
        <fullName evidence="2">MutS2 and Smr-associated SH3 domain-containing protein</fullName>
    </recommendedName>
</protein>
<sequence length="277" mass="31078">MDGMVLVRINAASNCLRCVLLTPKMHFSSAPCVVQCFAAGRSNAIKIAERLGLPNVILGNARELYGAGSAEINEVRFWYCLHLVIFEMERLKQNLRKHVYEGQKYLKLSRDLHENLLVTRRKVMDHGTDQRYRMMQQVSEMASMARSILHKKRRQNRPSATRPSQPTVANNSQDKPKINSQDAVIESSGIPVPTKASDSSENARKLPLGITLEVFLALFFPISIAEKQAKLPKVGDTVHVSSFNREATVLKVEPSKEELLVQVGQMKLKLKLADVTT</sequence>
<evidence type="ECO:0000256" key="1">
    <source>
        <dbReference type="SAM" id="MobiDB-lite"/>
    </source>
</evidence>
<comment type="caution">
    <text evidence="3">The sequence shown here is derived from an EMBL/GenBank/DDBJ whole genome shotgun (WGS) entry which is preliminary data.</text>
</comment>
<evidence type="ECO:0000313" key="3">
    <source>
        <dbReference type="EMBL" id="KAE9464676.1"/>
    </source>
</evidence>
<dbReference type="GO" id="GO:0005524">
    <property type="term" value="F:ATP binding"/>
    <property type="evidence" value="ECO:0007669"/>
    <property type="project" value="InterPro"/>
</dbReference>
<dbReference type="PANTHER" id="PTHR48466">
    <property type="entry name" value="OS10G0509000 PROTEIN-RELATED"/>
    <property type="match status" value="1"/>
</dbReference>
<feature type="region of interest" description="Disordered" evidence="1">
    <location>
        <begin position="150"/>
        <end position="202"/>
    </location>
</feature>
<dbReference type="EMBL" id="QEFC01000329">
    <property type="protein sequence ID" value="KAE9464676.1"/>
    <property type="molecule type" value="Genomic_DNA"/>
</dbReference>
<feature type="non-terminal residue" evidence="3">
    <location>
        <position position="1"/>
    </location>
</feature>
<dbReference type="OrthoDB" id="1739841at2759"/>